<evidence type="ECO:0000256" key="2">
    <source>
        <dbReference type="SAM" id="MobiDB-lite"/>
    </source>
</evidence>
<dbReference type="Pfam" id="PF03398">
    <property type="entry name" value="Ist1"/>
    <property type="match status" value="1"/>
</dbReference>
<dbReference type="AlphaFoldDB" id="A0ABC8V3S6"/>
<reference evidence="3 4" key="1">
    <citation type="submission" date="2024-02" db="EMBL/GenBank/DDBJ databases">
        <authorList>
            <person name="Vignale AGUSTIN F."/>
            <person name="Sosa J E."/>
            <person name="Modenutti C."/>
        </authorList>
    </citation>
    <scope>NUCLEOTIDE SEQUENCE [LARGE SCALE GENOMIC DNA]</scope>
</reference>
<evidence type="ECO:0000313" key="4">
    <source>
        <dbReference type="Proteomes" id="UP001642360"/>
    </source>
</evidence>
<dbReference type="PANTHER" id="PTHR12161">
    <property type="entry name" value="IST1 FAMILY MEMBER"/>
    <property type="match status" value="1"/>
</dbReference>
<organism evidence="3 4">
    <name type="scientific">Ilex paraguariensis</name>
    <name type="common">yerba mate</name>
    <dbReference type="NCBI Taxonomy" id="185542"/>
    <lineage>
        <taxon>Eukaryota</taxon>
        <taxon>Viridiplantae</taxon>
        <taxon>Streptophyta</taxon>
        <taxon>Embryophyta</taxon>
        <taxon>Tracheophyta</taxon>
        <taxon>Spermatophyta</taxon>
        <taxon>Magnoliopsida</taxon>
        <taxon>eudicotyledons</taxon>
        <taxon>Gunneridae</taxon>
        <taxon>Pentapetalae</taxon>
        <taxon>asterids</taxon>
        <taxon>campanulids</taxon>
        <taxon>Aquifoliales</taxon>
        <taxon>Aquifoliaceae</taxon>
        <taxon>Ilex</taxon>
    </lineage>
</organism>
<sequence length="405" mass="46168">MLLFGKSKSFKTSKFKTIVSLAVSRIAILKKHHHIRWSQARSDVDHVIREQNILDAFSIIEGYCRLLIDRIMLIKNSKACPDELKGAISSLIFAASRYGQLPELQKIYRIFMAKYGKNFSNYAIELRNNCGVNPKIAKKFPTQWPIWGTKLKVLNEIASENGIILRVEGESSGISKEKLHTRESNGLNDHKLKDATKNLREGIQEDENFSRFMKERKSELQTGKATASDFKDWTKGLHSDKIESFKTNSKPIEDGMVGHKFSSYSKETGSKHVKVQTKNVLAASSTDSEEIGIYNPLKTGGDFYGNTDDKGKRQGKLPWLELNDGNKKGSLVHEAPVTAHDWNAHKKFSFLREEFLKSRLPNVAKDENNSDENRDGLNYHSPKDGQYSNRGRKPVSIRTRRTRWH</sequence>
<dbReference type="InterPro" id="IPR042277">
    <property type="entry name" value="IST1-like"/>
</dbReference>
<name>A0ABC8V3S6_9AQUA</name>
<accession>A0ABC8V3S6</accession>
<evidence type="ECO:0000313" key="3">
    <source>
        <dbReference type="EMBL" id="CAK9187985.1"/>
    </source>
</evidence>
<dbReference type="Gene3D" id="1.20.1260.60">
    <property type="entry name" value="Vacuolar protein sorting-associated protein Ist1"/>
    <property type="match status" value="1"/>
</dbReference>
<feature type="region of interest" description="Disordered" evidence="2">
    <location>
        <begin position="362"/>
        <end position="405"/>
    </location>
</feature>
<gene>
    <name evidence="3" type="ORF">ILEXP_LOCUS58599</name>
</gene>
<keyword evidence="4" id="KW-1185">Reference proteome</keyword>
<protein>
    <submittedName>
        <fullName evidence="3">Uncharacterized protein</fullName>
    </submittedName>
</protein>
<dbReference type="PANTHER" id="PTHR12161:SF65">
    <property type="entry name" value="IST1-LIKE PROTEIN"/>
    <property type="match status" value="1"/>
</dbReference>
<comment type="similarity">
    <text evidence="1">Belongs to the IST1 family.</text>
</comment>
<feature type="compositionally biased region" description="Basic and acidic residues" evidence="2">
    <location>
        <begin position="364"/>
        <end position="383"/>
    </location>
</feature>
<dbReference type="InterPro" id="IPR005061">
    <property type="entry name" value="Ist1"/>
</dbReference>
<evidence type="ECO:0000256" key="1">
    <source>
        <dbReference type="ARBA" id="ARBA00005536"/>
    </source>
</evidence>
<proteinExistence type="inferred from homology"/>
<feature type="compositionally biased region" description="Basic residues" evidence="2">
    <location>
        <begin position="390"/>
        <end position="405"/>
    </location>
</feature>
<dbReference type="Proteomes" id="UP001642360">
    <property type="component" value="Unassembled WGS sequence"/>
</dbReference>
<dbReference type="FunFam" id="1.20.1260.60:FF:000002">
    <property type="entry name" value="Vacuolar protein sorting-associated protein IST1"/>
    <property type="match status" value="1"/>
</dbReference>
<dbReference type="EMBL" id="CAUOFW020010235">
    <property type="protein sequence ID" value="CAK9187985.1"/>
    <property type="molecule type" value="Genomic_DNA"/>
</dbReference>
<comment type="caution">
    <text evidence="3">The sequence shown here is derived from an EMBL/GenBank/DDBJ whole genome shotgun (WGS) entry which is preliminary data.</text>
</comment>